<dbReference type="Pfam" id="PF00459">
    <property type="entry name" value="Inositol_P"/>
    <property type="match status" value="1"/>
</dbReference>
<dbReference type="RefSeq" id="WP_330793274.1">
    <property type="nucleotide sequence ID" value="NZ_JAZEWV010000003.1"/>
</dbReference>
<accession>A0ABU7P6E5</accession>
<dbReference type="EMBL" id="JAZEWV010000003">
    <property type="protein sequence ID" value="MEE4541385.1"/>
    <property type="molecule type" value="Genomic_DNA"/>
</dbReference>
<evidence type="ECO:0000256" key="1">
    <source>
        <dbReference type="ARBA" id="ARBA00022723"/>
    </source>
</evidence>
<sequence>MSSISSLWSTLEEQLLPVFADYRSRLADLPVEVKADRTLLTEADVAVQELVLAAIREFDGPDAVVIAEEDERAETREEVVASGGRLWVVDPIDGTAEFVRGESVEFCSVVCLLEDWKPSAAFVLAPELGSGRAPMTVSADARTHQLRLDGRAVSPTSQDEISRHLSATRSRGEDRPAFDAAAVEAGFTVKTRTTSQSLDMLRTALDVSNLTAPALPPFDLFWRRGQKLWDGAAGLCLAAAAGLRSCGEDGEPLTLKPDFLSAPTPTFAANVTGRPETVAWFLETACV</sequence>
<dbReference type="InterPro" id="IPR020583">
    <property type="entry name" value="Inositol_monoP_metal-BS"/>
</dbReference>
<protein>
    <submittedName>
        <fullName evidence="4">Inositol monophosphatase family protein</fullName>
    </submittedName>
</protein>
<evidence type="ECO:0000256" key="3">
    <source>
        <dbReference type="ARBA" id="ARBA00022842"/>
    </source>
</evidence>
<evidence type="ECO:0000313" key="4">
    <source>
        <dbReference type="EMBL" id="MEE4541385.1"/>
    </source>
</evidence>
<keyword evidence="3" id="KW-0460">Magnesium</keyword>
<keyword evidence="5" id="KW-1185">Reference proteome</keyword>
<name>A0ABU7P6E5_9ACTN</name>
<evidence type="ECO:0000313" key="5">
    <source>
        <dbReference type="Proteomes" id="UP001344658"/>
    </source>
</evidence>
<dbReference type="PANTHER" id="PTHR20854:SF4">
    <property type="entry name" value="INOSITOL-1-MONOPHOSPHATASE-RELATED"/>
    <property type="match status" value="1"/>
</dbReference>
<dbReference type="PANTHER" id="PTHR20854">
    <property type="entry name" value="INOSITOL MONOPHOSPHATASE"/>
    <property type="match status" value="1"/>
</dbReference>
<keyword evidence="1" id="KW-0479">Metal-binding</keyword>
<keyword evidence="2" id="KW-0378">Hydrolase</keyword>
<proteinExistence type="predicted"/>
<dbReference type="Proteomes" id="UP001344658">
    <property type="component" value="Unassembled WGS sequence"/>
</dbReference>
<dbReference type="InterPro" id="IPR000760">
    <property type="entry name" value="Inositol_monophosphatase-like"/>
</dbReference>
<dbReference type="PRINTS" id="PR00377">
    <property type="entry name" value="IMPHPHTASES"/>
</dbReference>
<dbReference type="SUPFAM" id="SSF56655">
    <property type="entry name" value="Carbohydrate phosphatase"/>
    <property type="match status" value="1"/>
</dbReference>
<comment type="caution">
    <text evidence="4">The sequence shown here is derived from an EMBL/GenBank/DDBJ whole genome shotgun (WGS) entry which is preliminary data.</text>
</comment>
<evidence type="ECO:0000256" key="2">
    <source>
        <dbReference type="ARBA" id="ARBA00022801"/>
    </source>
</evidence>
<organism evidence="4 5">
    <name type="scientific">Actinacidiphila polyblastidii</name>
    <dbReference type="NCBI Taxonomy" id="3110430"/>
    <lineage>
        <taxon>Bacteria</taxon>
        <taxon>Bacillati</taxon>
        <taxon>Actinomycetota</taxon>
        <taxon>Actinomycetes</taxon>
        <taxon>Kitasatosporales</taxon>
        <taxon>Streptomycetaceae</taxon>
        <taxon>Actinacidiphila</taxon>
    </lineage>
</organism>
<dbReference type="Gene3D" id="3.40.190.80">
    <property type="match status" value="1"/>
</dbReference>
<reference evidence="4 5" key="1">
    <citation type="submission" date="2023-12" db="EMBL/GenBank/DDBJ databases">
        <title>Streptomyces sp. V4-01.</title>
        <authorList>
            <person name="Somphong A."/>
            <person name="Phongsopitanun W."/>
        </authorList>
    </citation>
    <scope>NUCLEOTIDE SEQUENCE [LARGE SCALE GENOMIC DNA]</scope>
    <source>
        <strain evidence="4 5">V4-01</strain>
    </source>
</reference>
<dbReference type="Gene3D" id="3.30.540.10">
    <property type="entry name" value="Fructose-1,6-Bisphosphatase, subunit A, domain 1"/>
    <property type="match status" value="1"/>
</dbReference>
<gene>
    <name evidence="4" type="ORF">V2S66_05315</name>
</gene>
<dbReference type="PROSITE" id="PS00629">
    <property type="entry name" value="IMP_1"/>
    <property type="match status" value="1"/>
</dbReference>